<evidence type="ECO:0000256" key="1">
    <source>
        <dbReference type="SAM" id="MobiDB-lite"/>
    </source>
</evidence>
<feature type="transmembrane region" description="Helical" evidence="2">
    <location>
        <begin position="79"/>
        <end position="102"/>
    </location>
</feature>
<proteinExistence type="predicted"/>
<comment type="caution">
    <text evidence="3">The sequence shown here is derived from an EMBL/GenBank/DDBJ whole genome shotgun (WGS) entry which is preliminary data.</text>
</comment>
<dbReference type="Proteomes" id="UP001617669">
    <property type="component" value="Unassembled WGS sequence"/>
</dbReference>
<keyword evidence="2" id="KW-0472">Membrane</keyword>
<evidence type="ECO:0000313" key="3">
    <source>
        <dbReference type="EMBL" id="MFJ5446516.1"/>
    </source>
</evidence>
<gene>
    <name evidence="3" type="ORF">ACIKP9_09785</name>
</gene>
<feature type="region of interest" description="Disordered" evidence="1">
    <location>
        <begin position="117"/>
        <end position="149"/>
    </location>
</feature>
<protein>
    <submittedName>
        <fullName evidence="3">FxsA family protein</fullName>
    </submittedName>
</protein>
<dbReference type="NCBIfam" id="NF008528">
    <property type="entry name" value="PRK11463.1-2"/>
    <property type="match status" value="1"/>
</dbReference>
<keyword evidence="4" id="KW-1185">Reference proteome</keyword>
<evidence type="ECO:0000256" key="2">
    <source>
        <dbReference type="SAM" id="Phobius"/>
    </source>
</evidence>
<accession>A0ABW8GMB1</accession>
<dbReference type="PANTHER" id="PTHR35335">
    <property type="entry name" value="UPF0716 PROTEIN FXSA"/>
    <property type="match status" value="1"/>
</dbReference>
<dbReference type="PANTHER" id="PTHR35335:SF1">
    <property type="entry name" value="UPF0716 PROTEIN FXSA"/>
    <property type="match status" value="1"/>
</dbReference>
<dbReference type="Pfam" id="PF04186">
    <property type="entry name" value="FxsA"/>
    <property type="match status" value="1"/>
</dbReference>
<dbReference type="InterPro" id="IPR007313">
    <property type="entry name" value="FxsA"/>
</dbReference>
<organism evidence="3 4">
    <name type="scientific">Methylobacillus methanolivorans</name>
    <dbReference type="NCBI Taxonomy" id="1848927"/>
    <lineage>
        <taxon>Bacteria</taxon>
        <taxon>Pseudomonadati</taxon>
        <taxon>Pseudomonadota</taxon>
        <taxon>Betaproteobacteria</taxon>
        <taxon>Nitrosomonadales</taxon>
        <taxon>Methylophilaceae</taxon>
        <taxon>Methylobacillus</taxon>
    </lineage>
</organism>
<keyword evidence="2" id="KW-1133">Transmembrane helix</keyword>
<feature type="transmembrane region" description="Helical" evidence="2">
    <location>
        <begin position="28"/>
        <end position="47"/>
    </location>
</feature>
<reference evidence="3 4" key="1">
    <citation type="submission" date="2024-11" db="EMBL/GenBank/DDBJ databases">
        <authorList>
            <person name="Kaparullina E.N."/>
            <person name="Delegan Y.A."/>
            <person name="Doronina N.V."/>
        </authorList>
    </citation>
    <scope>NUCLEOTIDE SEQUENCE [LARGE SCALE GENOMIC DNA]</scope>
    <source>
        <strain evidence="3 4">7sh_L</strain>
    </source>
</reference>
<feature type="compositionally biased region" description="Basic and acidic residues" evidence="1">
    <location>
        <begin position="117"/>
        <end position="128"/>
    </location>
</feature>
<dbReference type="EMBL" id="JBIWXY010000002">
    <property type="protein sequence ID" value="MFJ5446516.1"/>
    <property type="molecule type" value="Genomic_DNA"/>
</dbReference>
<dbReference type="RefSeq" id="WP_400882032.1">
    <property type="nucleotide sequence ID" value="NZ_JBIWXY010000002.1"/>
</dbReference>
<keyword evidence="2" id="KW-0812">Transmembrane</keyword>
<sequence length="149" mass="16369">MRFLFLLLILLAFPLAEIWVLVELAARYGWLVLAYLILVGVLGWRLIQDEKLLMVGRMAQTLQAGGTPLRAVFGSAKNLLAGILLLIPGVISDVFAVILLLLPGGGKLPQAANDDDVVSRETNQHEYQQEATRSPSAGDVIEGEYRRED</sequence>
<name>A0ABW8GMB1_9PROT</name>
<evidence type="ECO:0000313" key="4">
    <source>
        <dbReference type="Proteomes" id="UP001617669"/>
    </source>
</evidence>